<keyword evidence="2" id="KW-1185">Reference proteome</keyword>
<reference evidence="1" key="1">
    <citation type="submission" date="2021-09" db="EMBL/GenBank/DDBJ databases">
        <authorList>
            <person name="Wu T."/>
            <person name="Guo S.Z."/>
        </authorList>
    </citation>
    <scope>NUCLEOTIDE SEQUENCE</scope>
    <source>
        <strain evidence="1">RSS-23</strain>
    </source>
</reference>
<dbReference type="InterPro" id="IPR036291">
    <property type="entry name" value="NAD(P)-bd_dom_sf"/>
</dbReference>
<dbReference type="SUPFAM" id="SSF51735">
    <property type="entry name" value="NAD(P)-binding Rossmann-fold domains"/>
    <property type="match status" value="1"/>
</dbReference>
<dbReference type="InterPro" id="IPR051207">
    <property type="entry name" value="ComplexI_NDUFA9_subunit"/>
</dbReference>
<organism evidence="1 2">
    <name type="scientific">Thermomonas beijingensis</name>
    <dbReference type="NCBI Taxonomy" id="2872701"/>
    <lineage>
        <taxon>Bacteria</taxon>
        <taxon>Pseudomonadati</taxon>
        <taxon>Pseudomonadota</taxon>
        <taxon>Gammaproteobacteria</taxon>
        <taxon>Lysobacterales</taxon>
        <taxon>Lysobacteraceae</taxon>
        <taxon>Thermomonas</taxon>
    </lineage>
</organism>
<dbReference type="PANTHER" id="PTHR12126">
    <property type="entry name" value="NADH-UBIQUINONE OXIDOREDUCTASE 39 KDA SUBUNIT-RELATED"/>
    <property type="match status" value="1"/>
</dbReference>
<name>A0ABS7TFW8_9GAMM</name>
<dbReference type="RefSeq" id="WP_223629428.1">
    <property type="nucleotide sequence ID" value="NZ_JAIQDJ010000006.1"/>
</dbReference>
<dbReference type="PANTHER" id="PTHR12126:SF16">
    <property type="entry name" value="MIOREX COMPLEX COMPONENT 2"/>
    <property type="match status" value="1"/>
</dbReference>
<protein>
    <submittedName>
        <fullName evidence="1">Nucleoside-diphosphate sugar epimerase</fullName>
    </submittedName>
</protein>
<sequence length="291" mass="31226">MESPSRTALVFGGSGQIGIPLLARLHAAGWQVQAVSRQSQAAAPGLTWRRGDFAQPPALPAQVDVIVSCGPLDLFADWFAHSTLHCVRVVAIGSTSVHVKQTSADAAERDVARRLRDAEALLFASGNARDVSVTILRPTLVYGSGRDANLSKLAQLALRHGRLLLPRTACGLRQPVHVDDVALAAMAAASATATGSAAYDVPGGETLPYRDMVQRVLACLSPSPRLHLLPAPLFGMILTIAHWRGIARELTPAVLQRMQNDLVFDAQPARRDLNYAPRLFLPAADMFVVRD</sequence>
<dbReference type="EMBL" id="JAIQDJ010000006">
    <property type="protein sequence ID" value="MBZ4186756.1"/>
    <property type="molecule type" value="Genomic_DNA"/>
</dbReference>
<proteinExistence type="predicted"/>
<accession>A0ABS7TFW8</accession>
<evidence type="ECO:0000313" key="2">
    <source>
        <dbReference type="Proteomes" id="UP001430290"/>
    </source>
</evidence>
<evidence type="ECO:0000313" key="1">
    <source>
        <dbReference type="EMBL" id="MBZ4186756.1"/>
    </source>
</evidence>
<gene>
    <name evidence="1" type="ORF">K7B09_10530</name>
</gene>
<comment type="caution">
    <text evidence="1">The sequence shown here is derived from an EMBL/GenBank/DDBJ whole genome shotgun (WGS) entry which is preliminary data.</text>
</comment>
<dbReference type="Gene3D" id="3.40.50.720">
    <property type="entry name" value="NAD(P)-binding Rossmann-like Domain"/>
    <property type="match status" value="1"/>
</dbReference>
<dbReference type="Proteomes" id="UP001430290">
    <property type="component" value="Unassembled WGS sequence"/>
</dbReference>